<dbReference type="InterPro" id="IPR009075">
    <property type="entry name" value="AcylCo_DH/oxidase_C"/>
</dbReference>
<feature type="compositionally biased region" description="Low complexity" evidence="7">
    <location>
        <begin position="1"/>
        <end position="12"/>
    </location>
</feature>
<protein>
    <submittedName>
        <fullName evidence="11">Pilus assembly protein CpaD</fullName>
    </submittedName>
</protein>
<reference evidence="11 12" key="1">
    <citation type="submission" date="2018-11" db="EMBL/GenBank/DDBJ databases">
        <authorList>
            <person name="Li F."/>
        </authorList>
    </citation>
    <scope>NUCLEOTIDE SEQUENCE [LARGE SCALE GENOMIC DNA]</scope>
    <source>
        <strain evidence="11 12">Gsoil 097</strain>
    </source>
</reference>
<dbReference type="OrthoDB" id="3176804at2"/>
<accession>A0A3N0CHD2</accession>
<dbReference type="Proteomes" id="UP000267128">
    <property type="component" value="Unassembled WGS sequence"/>
</dbReference>
<dbReference type="Pfam" id="PF02770">
    <property type="entry name" value="Acyl-CoA_dh_M"/>
    <property type="match status" value="1"/>
</dbReference>
<dbReference type="InterPro" id="IPR052161">
    <property type="entry name" value="Mycobact_Acyl-CoA_DH"/>
</dbReference>
<name>A0A3N0CHD2_9ACTN</name>
<feature type="domain" description="Acyl-CoA oxidase/dehydrogenase middle" evidence="9">
    <location>
        <begin position="159"/>
        <end position="248"/>
    </location>
</feature>
<dbReference type="InterPro" id="IPR013786">
    <property type="entry name" value="AcylCoA_DH/ox_N"/>
</dbReference>
<comment type="caution">
    <text evidence="11">The sequence shown here is derived from an EMBL/GenBank/DDBJ whole genome shotgun (WGS) entry which is preliminary data.</text>
</comment>
<dbReference type="Gene3D" id="1.20.140.10">
    <property type="entry name" value="Butyryl-CoA Dehydrogenase, subunit A, domain 3"/>
    <property type="match status" value="1"/>
</dbReference>
<dbReference type="AlphaFoldDB" id="A0A3N0CHD2"/>
<evidence type="ECO:0000256" key="2">
    <source>
        <dbReference type="ARBA" id="ARBA00009347"/>
    </source>
</evidence>
<dbReference type="GO" id="GO:0050660">
    <property type="term" value="F:flavin adenine dinucleotide binding"/>
    <property type="evidence" value="ECO:0007669"/>
    <property type="project" value="InterPro"/>
</dbReference>
<dbReference type="InterPro" id="IPR046373">
    <property type="entry name" value="Acyl-CoA_Oxase/DH_mid-dom_sf"/>
</dbReference>
<dbReference type="GO" id="GO:0005886">
    <property type="term" value="C:plasma membrane"/>
    <property type="evidence" value="ECO:0007669"/>
    <property type="project" value="TreeGrafter"/>
</dbReference>
<evidence type="ECO:0000256" key="4">
    <source>
        <dbReference type="ARBA" id="ARBA00022827"/>
    </source>
</evidence>
<evidence type="ECO:0000256" key="6">
    <source>
        <dbReference type="RuleBase" id="RU362125"/>
    </source>
</evidence>
<sequence>MADRPGALEAPGLPGGRPGVRGEARPALDGGGTVTHEVATEVADLDVEVFRAEVRSVLADFGSRLDPRQFFHGRGGATRELYQELGRRGWLALGWPQPTGAVPATLAHEFALWDELAYARAARPDLASGIVAKTLVVHGTDEQKETFLPGIAAGRIGFALGYSEPEAGSDLRAVRTRAVRDGDVYRVTGEKRWTSDAHCSDYLWLLCRAGEAGGHTLLILDLRAEGVDIRPIETIDGHRLNEVFLDDVVVPVAHRVGDEGQAWNLIREALAVERHLMVLPGRVRRDLDDLVSWARGTRAFADPVFRARLDRLEIDVCATEVLAAEALARALEGADCAAEAARVKLVGSGATQDIARAAFEHGYVEATDRDGDLAFLWRESVMETLAGGTSEIMRSVLARTEFGLNPR</sequence>
<dbReference type="PANTHER" id="PTHR43292">
    <property type="entry name" value="ACYL-COA DEHYDROGENASE"/>
    <property type="match status" value="1"/>
</dbReference>
<evidence type="ECO:0000313" key="11">
    <source>
        <dbReference type="EMBL" id="RNL62436.1"/>
    </source>
</evidence>
<dbReference type="Gene3D" id="2.40.110.10">
    <property type="entry name" value="Butyryl-CoA Dehydrogenase, subunit A, domain 2"/>
    <property type="match status" value="1"/>
</dbReference>
<organism evidence="11 12">
    <name type="scientific">Nocardioides marmoriginsengisoli</name>
    <dbReference type="NCBI Taxonomy" id="661483"/>
    <lineage>
        <taxon>Bacteria</taxon>
        <taxon>Bacillati</taxon>
        <taxon>Actinomycetota</taxon>
        <taxon>Actinomycetes</taxon>
        <taxon>Propionibacteriales</taxon>
        <taxon>Nocardioidaceae</taxon>
        <taxon>Nocardioides</taxon>
    </lineage>
</organism>
<gene>
    <name evidence="11" type="ORF">EFK50_11735</name>
</gene>
<keyword evidence="5 6" id="KW-0560">Oxidoreductase</keyword>
<proteinExistence type="inferred from homology"/>
<dbReference type="SUPFAM" id="SSF56645">
    <property type="entry name" value="Acyl-CoA dehydrogenase NM domain-like"/>
    <property type="match status" value="1"/>
</dbReference>
<dbReference type="Pfam" id="PF02771">
    <property type="entry name" value="Acyl-CoA_dh_N"/>
    <property type="match status" value="1"/>
</dbReference>
<dbReference type="SUPFAM" id="SSF47203">
    <property type="entry name" value="Acyl-CoA dehydrogenase C-terminal domain-like"/>
    <property type="match status" value="1"/>
</dbReference>
<evidence type="ECO:0000256" key="3">
    <source>
        <dbReference type="ARBA" id="ARBA00022630"/>
    </source>
</evidence>
<dbReference type="EMBL" id="RJSE01000007">
    <property type="protein sequence ID" value="RNL62436.1"/>
    <property type="molecule type" value="Genomic_DNA"/>
</dbReference>
<evidence type="ECO:0000256" key="5">
    <source>
        <dbReference type="ARBA" id="ARBA00023002"/>
    </source>
</evidence>
<evidence type="ECO:0000259" key="10">
    <source>
        <dbReference type="Pfam" id="PF02771"/>
    </source>
</evidence>
<evidence type="ECO:0000259" key="8">
    <source>
        <dbReference type="Pfam" id="PF00441"/>
    </source>
</evidence>
<comment type="similarity">
    <text evidence="2 6">Belongs to the acyl-CoA dehydrogenase family.</text>
</comment>
<feature type="region of interest" description="Disordered" evidence="7">
    <location>
        <begin position="1"/>
        <end position="32"/>
    </location>
</feature>
<evidence type="ECO:0000259" key="9">
    <source>
        <dbReference type="Pfam" id="PF02770"/>
    </source>
</evidence>
<keyword evidence="12" id="KW-1185">Reference proteome</keyword>
<dbReference type="InterPro" id="IPR009100">
    <property type="entry name" value="AcylCoA_DH/oxidase_NM_dom_sf"/>
</dbReference>
<dbReference type="InterPro" id="IPR036250">
    <property type="entry name" value="AcylCo_DH-like_C"/>
</dbReference>
<evidence type="ECO:0000256" key="1">
    <source>
        <dbReference type="ARBA" id="ARBA00001974"/>
    </source>
</evidence>
<keyword evidence="3 6" id="KW-0285">Flavoprotein</keyword>
<evidence type="ECO:0000313" key="12">
    <source>
        <dbReference type="Proteomes" id="UP000267128"/>
    </source>
</evidence>
<dbReference type="InterPro" id="IPR037069">
    <property type="entry name" value="AcylCoA_DH/ox_N_sf"/>
</dbReference>
<evidence type="ECO:0000256" key="7">
    <source>
        <dbReference type="SAM" id="MobiDB-lite"/>
    </source>
</evidence>
<feature type="domain" description="Acyl-CoA dehydrogenase/oxidase N-terminal" evidence="10">
    <location>
        <begin position="74"/>
        <end position="154"/>
    </location>
</feature>
<keyword evidence="4 6" id="KW-0274">FAD</keyword>
<dbReference type="Pfam" id="PF00441">
    <property type="entry name" value="Acyl-CoA_dh_1"/>
    <property type="match status" value="1"/>
</dbReference>
<dbReference type="GO" id="GO:0016627">
    <property type="term" value="F:oxidoreductase activity, acting on the CH-CH group of donors"/>
    <property type="evidence" value="ECO:0007669"/>
    <property type="project" value="InterPro"/>
</dbReference>
<dbReference type="PANTHER" id="PTHR43292:SF3">
    <property type="entry name" value="ACYL-COA DEHYDROGENASE FADE29"/>
    <property type="match status" value="1"/>
</dbReference>
<comment type="cofactor">
    <cofactor evidence="1 6">
        <name>FAD</name>
        <dbReference type="ChEBI" id="CHEBI:57692"/>
    </cofactor>
</comment>
<dbReference type="InterPro" id="IPR006091">
    <property type="entry name" value="Acyl-CoA_Oxase/DH_mid-dom"/>
</dbReference>
<feature type="domain" description="Acyl-CoA dehydrogenase/oxidase C-terminal" evidence="8">
    <location>
        <begin position="263"/>
        <end position="400"/>
    </location>
</feature>
<dbReference type="Gene3D" id="1.10.540.10">
    <property type="entry name" value="Acyl-CoA dehydrogenase/oxidase, N-terminal domain"/>
    <property type="match status" value="1"/>
</dbReference>